<feature type="non-terminal residue" evidence="1">
    <location>
        <position position="1"/>
    </location>
</feature>
<keyword evidence="2" id="KW-1185">Reference proteome</keyword>
<dbReference type="EMBL" id="LAVV01005984">
    <property type="protein sequence ID" value="KNZ60549.1"/>
    <property type="molecule type" value="Genomic_DNA"/>
</dbReference>
<protein>
    <submittedName>
        <fullName evidence="1">Uncharacterized protein</fullName>
    </submittedName>
</protein>
<evidence type="ECO:0000313" key="1">
    <source>
        <dbReference type="EMBL" id="KNZ60549.1"/>
    </source>
</evidence>
<feature type="non-terminal residue" evidence="1">
    <location>
        <position position="64"/>
    </location>
</feature>
<gene>
    <name evidence="1" type="ORF">VP01_15388g1</name>
</gene>
<accession>A0A0L6VIK5</accession>
<name>A0A0L6VIK5_9BASI</name>
<sequence length="64" mass="7187">KISKLLRLKASLPAKQLNDGFRQAMLKATLDMTPQLTDENYSVWKDKMSGLLELRGVLDALKSP</sequence>
<evidence type="ECO:0000313" key="2">
    <source>
        <dbReference type="Proteomes" id="UP000037035"/>
    </source>
</evidence>
<proteinExistence type="predicted"/>
<dbReference type="Proteomes" id="UP000037035">
    <property type="component" value="Unassembled WGS sequence"/>
</dbReference>
<dbReference type="VEuPathDB" id="FungiDB:VP01_15388g1"/>
<dbReference type="OrthoDB" id="2783063at2759"/>
<reference evidence="1 2" key="1">
    <citation type="submission" date="2015-08" db="EMBL/GenBank/DDBJ databases">
        <title>Next Generation Sequencing and Analysis of the Genome of Puccinia sorghi L Schw, the Causal Agent of Maize Common Rust.</title>
        <authorList>
            <person name="Rochi L."/>
            <person name="Burguener G."/>
            <person name="Darino M."/>
            <person name="Turjanski A."/>
            <person name="Kreff E."/>
            <person name="Dieguez M.J."/>
            <person name="Sacco F."/>
        </authorList>
    </citation>
    <scope>NUCLEOTIDE SEQUENCE [LARGE SCALE GENOMIC DNA]</scope>
    <source>
        <strain evidence="1 2">RO10H11247</strain>
    </source>
</reference>
<comment type="caution">
    <text evidence="1">The sequence shown here is derived from an EMBL/GenBank/DDBJ whole genome shotgun (WGS) entry which is preliminary data.</text>
</comment>
<organism evidence="1 2">
    <name type="scientific">Puccinia sorghi</name>
    <dbReference type="NCBI Taxonomy" id="27349"/>
    <lineage>
        <taxon>Eukaryota</taxon>
        <taxon>Fungi</taxon>
        <taxon>Dikarya</taxon>
        <taxon>Basidiomycota</taxon>
        <taxon>Pucciniomycotina</taxon>
        <taxon>Pucciniomycetes</taxon>
        <taxon>Pucciniales</taxon>
        <taxon>Pucciniaceae</taxon>
        <taxon>Puccinia</taxon>
    </lineage>
</organism>
<dbReference type="AlphaFoldDB" id="A0A0L6VIK5"/>